<evidence type="ECO:0000313" key="2">
    <source>
        <dbReference type="EMBL" id="PVE48558.1"/>
    </source>
</evidence>
<name>A0A2T7UVF2_9RHOB</name>
<dbReference type="InterPro" id="IPR000891">
    <property type="entry name" value="PYR_CT"/>
</dbReference>
<dbReference type="PANTHER" id="PTHR43778:SF2">
    <property type="entry name" value="PYRUVATE CARBOXYLASE, MITOCHONDRIAL"/>
    <property type="match status" value="1"/>
</dbReference>
<comment type="caution">
    <text evidence="2">The sequence shown here is derived from an EMBL/GenBank/DDBJ whole genome shotgun (WGS) entry which is preliminary data.</text>
</comment>
<feature type="domain" description="Pyruvate carboxyltransferase" evidence="1">
    <location>
        <begin position="3"/>
        <end position="269"/>
    </location>
</feature>
<accession>A0A2T7UVF2</accession>
<dbReference type="PANTHER" id="PTHR43778">
    <property type="entry name" value="PYRUVATE CARBOXYLASE"/>
    <property type="match status" value="1"/>
</dbReference>
<dbReference type="GO" id="GO:0004736">
    <property type="term" value="F:pyruvate carboxylase activity"/>
    <property type="evidence" value="ECO:0007669"/>
    <property type="project" value="TreeGrafter"/>
</dbReference>
<organism evidence="2 3">
    <name type="scientific">Pararhodobacter aggregans</name>
    <dbReference type="NCBI Taxonomy" id="404875"/>
    <lineage>
        <taxon>Bacteria</taxon>
        <taxon>Pseudomonadati</taxon>
        <taxon>Pseudomonadota</taxon>
        <taxon>Alphaproteobacteria</taxon>
        <taxon>Rhodobacterales</taxon>
        <taxon>Paracoccaceae</taxon>
        <taxon>Pararhodobacter</taxon>
    </lineage>
</organism>
<dbReference type="GO" id="GO:0005737">
    <property type="term" value="C:cytoplasm"/>
    <property type="evidence" value="ECO:0007669"/>
    <property type="project" value="TreeGrafter"/>
</dbReference>
<dbReference type="Pfam" id="PF02436">
    <property type="entry name" value="PYC_OADA"/>
    <property type="match status" value="1"/>
</dbReference>
<reference evidence="2 3" key="1">
    <citation type="journal article" date="2011" name="Syst. Appl. Microbiol.">
        <title>Defluviimonas denitrificans gen. nov., sp. nov., and Pararhodobacter aggregans gen. nov., sp. nov., non-phototrophic Rhodobacteraceae from the biofilter of a marine aquaculture.</title>
        <authorList>
            <person name="Foesel B.U."/>
            <person name="Drake H.L."/>
            <person name="Schramm A."/>
        </authorList>
    </citation>
    <scope>NUCLEOTIDE SEQUENCE [LARGE SCALE GENOMIC DNA]</scope>
    <source>
        <strain evidence="2 3">D1-19</strain>
    </source>
</reference>
<dbReference type="Gene3D" id="3.20.20.70">
    <property type="entry name" value="Aldolase class I"/>
    <property type="match status" value="1"/>
</dbReference>
<dbReference type="OrthoDB" id="9769961at2"/>
<dbReference type="RefSeq" id="WP_107750554.1">
    <property type="nucleotide sequence ID" value="NZ_QBKF01000002.1"/>
</dbReference>
<evidence type="ECO:0000259" key="1">
    <source>
        <dbReference type="PROSITE" id="PS50991"/>
    </source>
</evidence>
<dbReference type="InterPro" id="IPR013785">
    <property type="entry name" value="Aldolase_TIM"/>
</dbReference>
<dbReference type="InterPro" id="IPR055268">
    <property type="entry name" value="PCB-like"/>
</dbReference>
<evidence type="ECO:0000313" key="3">
    <source>
        <dbReference type="Proteomes" id="UP000244810"/>
    </source>
</evidence>
<gene>
    <name evidence="2" type="ORF">DDE23_05755</name>
</gene>
<sequence>MQVHFVDTTFRDGSQSLWASGMRSGMMEAVAGDMDRAGFRVIEVPGNAIYFKKLVRDLKEDPWRLMARLADLMPNTTKACMASTLNLNLFGAPTPLVLGKLFFKRLYELGALQRAQLMSNTQDQIARDFADLFGAYREIGIEVVPGICYSLSPRHSVDHFRRKTREVAAWKPEVIYIKDAGGLLTVDRLREIAPAILEEAGTIPVELHSHCTTGEAPMVYAAALELGIATLHTGIPPLAEGSAQPSVLRTARNAISAGHAVGLDLDRVQSVSDRLMEFARIDGMPLGAPSAYDAAQYVHQIPGGVISNLRHQLASIGLQDRLEEVIEETVRVRADMGYPVMITPHSQYVCTQAALNVQAGERYKVVLDELLLFARGRYGEDSGYQDMDEGLRDRLLENPRGKELAAKTDTTPQREMTLAEARALYGGANVSDEEMLLRAMMQGQSGDIEAMRAAGPWRQYAGADPVISRVIERFGACKSLRHLEIRRGDDALVLQRG</sequence>
<proteinExistence type="predicted"/>
<dbReference type="InterPro" id="IPR003379">
    <property type="entry name" value="Carboxylase_cons_dom"/>
</dbReference>
<dbReference type="SUPFAM" id="SSF51569">
    <property type="entry name" value="Aldolase"/>
    <property type="match status" value="1"/>
</dbReference>
<dbReference type="GO" id="GO:0006094">
    <property type="term" value="P:gluconeogenesis"/>
    <property type="evidence" value="ECO:0007669"/>
    <property type="project" value="TreeGrafter"/>
</dbReference>
<dbReference type="EMBL" id="QDDR01000002">
    <property type="protein sequence ID" value="PVE48558.1"/>
    <property type="molecule type" value="Genomic_DNA"/>
</dbReference>
<dbReference type="Proteomes" id="UP000244810">
    <property type="component" value="Unassembled WGS sequence"/>
</dbReference>
<dbReference type="PROSITE" id="PS50991">
    <property type="entry name" value="PYR_CT"/>
    <property type="match status" value="1"/>
</dbReference>
<dbReference type="SUPFAM" id="SSF89000">
    <property type="entry name" value="post-HMGL domain-like"/>
    <property type="match status" value="1"/>
</dbReference>
<dbReference type="AlphaFoldDB" id="A0A2T7UVF2"/>
<keyword evidence="3" id="KW-1185">Reference proteome</keyword>
<protein>
    <recommendedName>
        <fullName evidence="1">Pyruvate carboxyltransferase domain-containing protein</fullName>
    </recommendedName>
</protein>